<evidence type="ECO:0000313" key="3">
    <source>
        <dbReference type="Proteomes" id="UP000324897"/>
    </source>
</evidence>
<feature type="non-terminal residue" evidence="2">
    <location>
        <position position="1"/>
    </location>
</feature>
<protein>
    <recommendedName>
        <fullName evidence="4">Protein kinase domain-containing protein</fullName>
    </recommendedName>
</protein>
<organism evidence="2 3">
    <name type="scientific">Eragrostis curvula</name>
    <name type="common">weeping love grass</name>
    <dbReference type="NCBI Taxonomy" id="38414"/>
    <lineage>
        <taxon>Eukaryota</taxon>
        <taxon>Viridiplantae</taxon>
        <taxon>Streptophyta</taxon>
        <taxon>Embryophyta</taxon>
        <taxon>Tracheophyta</taxon>
        <taxon>Spermatophyta</taxon>
        <taxon>Magnoliopsida</taxon>
        <taxon>Liliopsida</taxon>
        <taxon>Poales</taxon>
        <taxon>Poaceae</taxon>
        <taxon>PACMAD clade</taxon>
        <taxon>Chloridoideae</taxon>
        <taxon>Eragrostideae</taxon>
        <taxon>Eragrostidinae</taxon>
        <taxon>Eragrostis</taxon>
    </lineage>
</organism>
<evidence type="ECO:0000313" key="2">
    <source>
        <dbReference type="EMBL" id="TVU40143.1"/>
    </source>
</evidence>
<name>A0A5J9VWP6_9POAL</name>
<dbReference type="AlphaFoldDB" id="A0A5J9VWP6"/>
<evidence type="ECO:0000256" key="1">
    <source>
        <dbReference type="SAM" id="MobiDB-lite"/>
    </source>
</evidence>
<dbReference type="EMBL" id="RWGY01000007">
    <property type="protein sequence ID" value="TVU40143.1"/>
    <property type="molecule type" value="Genomic_DNA"/>
</dbReference>
<proteinExistence type="predicted"/>
<keyword evidence="3" id="KW-1185">Reference proteome</keyword>
<dbReference type="Proteomes" id="UP000324897">
    <property type="component" value="Chromosome 4"/>
</dbReference>
<accession>A0A5J9VWP6</accession>
<feature type="region of interest" description="Disordered" evidence="1">
    <location>
        <begin position="1"/>
        <end position="25"/>
    </location>
</feature>
<sequence length="193" mass="20400">MMSTTTEGTCGARRGSRLDHGGWPVRRRGRVPRQLLLFPTPSAVGGPGRGMLGGLLRGRPAARGSARPRCGAGLAGWGADGWRHGELDDVHGSGASIVVQRRRVLAVPAGGSGGPLRRWARRPDSDRAGAAMALGEGSFGHVYKLMLLGEFGEYVVMRLKSVATSRERCNHGDVRGRILVSVDVSGINSPLIC</sequence>
<evidence type="ECO:0008006" key="4">
    <source>
        <dbReference type="Google" id="ProtNLM"/>
    </source>
</evidence>
<reference evidence="2 3" key="1">
    <citation type="journal article" date="2019" name="Sci. Rep.">
        <title>A high-quality genome of Eragrostis curvula grass provides insights into Poaceae evolution and supports new strategies to enhance forage quality.</title>
        <authorList>
            <person name="Carballo J."/>
            <person name="Santos B.A.C.M."/>
            <person name="Zappacosta D."/>
            <person name="Garbus I."/>
            <person name="Selva J.P."/>
            <person name="Gallo C.A."/>
            <person name="Diaz A."/>
            <person name="Albertini E."/>
            <person name="Caccamo M."/>
            <person name="Echenique V."/>
        </authorList>
    </citation>
    <scope>NUCLEOTIDE SEQUENCE [LARGE SCALE GENOMIC DNA]</scope>
    <source>
        <strain evidence="3">cv. Victoria</strain>
        <tissue evidence="2">Leaf</tissue>
    </source>
</reference>
<gene>
    <name evidence="2" type="ORF">EJB05_13593</name>
</gene>
<dbReference type="Gramene" id="TVU40143">
    <property type="protein sequence ID" value="TVU40143"/>
    <property type="gene ID" value="EJB05_13593"/>
</dbReference>
<comment type="caution">
    <text evidence="2">The sequence shown here is derived from an EMBL/GenBank/DDBJ whole genome shotgun (WGS) entry which is preliminary data.</text>
</comment>